<dbReference type="InterPro" id="IPR015803">
    <property type="entry name" value="Cys-tRNA-ligase"/>
</dbReference>
<dbReference type="EMBL" id="MRZV01000132">
    <property type="protein sequence ID" value="PIK57763.1"/>
    <property type="molecule type" value="Genomic_DNA"/>
</dbReference>
<dbReference type="GO" id="GO:0004817">
    <property type="term" value="F:cysteine-tRNA ligase activity"/>
    <property type="evidence" value="ECO:0007669"/>
    <property type="project" value="UniProtKB-EC"/>
</dbReference>
<feature type="domain" description="tRNA synthetases class I catalytic" evidence="20">
    <location>
        <begin position="69"/>
        <end position="363"/>
    </location>
</feature>
<keyword evidence="8" id="KW-0067">ATP-binding</keyword>
<dbReference type="InterPro" id="IPR024909">
    <property type="entry name" value="Cys-tRNA/MSH_ligase"/>
</dbReference>
<evidence type="ECO:0000256" key="8">
    <source>
        <dbReference type="ARBA" id="ARBA00022840"/>
    </source>
</evidence>
<evidence type="ECO:0000256" key="12">
    <source>
        <dbReference type="ARBA" id="ARBA00043868"/>
    </source>
</evidence>
<keyword evidence="6" id="KW-0547">Nucleotide-binding</keyword>
<dbReference type="SUPFAM" id="SSF47323">
    <property type="entry name" value="Anticodon-binding domain of a subclass of class I aminoacyl-tRNA synthetases"/>
    <property type="match status" value="1"/>
</dbReference>
<keyword evidence="10" id="KW-0030">Aminoacyl-tRNA synthetase</keyword>
<feature type="region of interest" description="Disordered" evidence="19">
    <location>
        <begin position="504"/>
        <end position="525"/>
    </location>
</feature>
<dbReference type="Gene3D" id="1.20.120.1910">
    <property type="entry name" value="Cysteine-tRNA ligase, C-terminal anti-codon recognition domain"/>
    <property type="match status" value="1"/>
</dbReference>
<evidence type="ECO:0000256" key="4">
    <source>
        <dbReference type="ARBA" id="ARBA00022598"/>
    </source>
</evidence>
<dbReference type="EC" id="6.1.1.16" evidence="3"/>
<dbReference type="PANTHER" id="PTHR10890">
    <property type="entry name" value="CYSTEINYL-TRNA SYNTHETASE"/>
    <property type="match status" value="1"/>
</dbReference>
<dbReference type="NCBIfam" id="TIGR00435">
    <property type="entry name" value="cysS"/>
    <property type="match status" value="1"/>
</dbReference>
<protein>
    <recommendedName>
        <fullName evidence="3">cysteine--tRNA ligase</fullName>
        <ecNumber evidence="3">6.1.1.16</ecNumber>
    </recommendedName>
    <alternativeName>
        <fullName evidence="11">Cysteinyl-tRNA synthetase</fullName>
    </alternativeName>
</protein>
<dbReference type="HAMAP" id="MF_00041">
    <property type="entry name" value="Cys_tRNA_synth"/>
    <property type="match status" value="1"/>
</dbReference>
<evidence type="ECO:0000256" key="15">
    <source>
        <dbReference type="ARBA" id="ARBA00047548"/>
    </source>
</evidence>
<name>A0A2G8LBX9_STIJA</name>
<dbReference type="CDD" id="cd00672">
    <property type="entry name" value="CysRS_core"/>
    <property type="match status" value="1"/>
</dbReference>
<evidence type="ECO:0000256" key="7">
    <source>
        <dbReference type="ARBA" id="ARBA00022833"/>
    </source>
</evidence>
<dbReference type="InterPro" id="IPR032678">
    <property type="entry name" value="tRNA-synt_1_cat_dom"/>
</dbReference>
<dbReference type="FunFam" id="3.40.50.620:FF:000027">
    <property type="entry name" value="Cysteine--tRNA ligase, cytoplasmic"/>
    <property type="match status" value="1"/>
</dbReference>
<dbReference type="GO" id="GO:0006423">
    <property type="term" value="P:cysteinyl-tRNA aminoacylation"/>
    <property type="evidence" value="ECO:0007669"/>
    <property type="project" value="InterPro"/>
</dbReference>
<evidence type="ECO:0000256" key="2">
    <source>
        <dbReference type="ARBA" id="ARBA00005594"/>
    </source>
</evidence>
<dbReference type="SUPFAM" id="SSF52374">
    <property type="entry name" value="Nucleotidylyl transferase"/>
    <property type="match status" value="1"/>
</dbReference>
<dbReference type="PRINTS" id="PR00983">
    <property type="entry name" value="TRNASYNTHCYS"/>
</dbReference>
<keyword evidence="22" id="KW-1185">Reference proteome</keyword>
<comment type="catalytic activity">
    <reaction evidence="17">
        <text>S-sulfanyl-L-cysteine + tRNA(Cys) + ATP = (S)-sulfanyl-L-cysteinyl-tRNA(Cys) + AMP + diphosphate</text>
        <dbReference type="Rhea" id="RHEA:78647"/>
        <dbReference type="Rhea" id="RHEA-COMP:9661"/>
        <dbReference type="Rhea" id="RHEA-COMP:19119"/>
        <dbReference type="ChEBI" id="CHEBI:30616"/>
        <dbReference type="ChEBI" id="CHEBI:33019"/>
        <dbReference type="ChEBI" id="CHEBI:58591"/>
        <dbReference type="ChEBI" id="CHEBI:78442"/>
        <dbReference type="ChEBI" id="CHEBI:229520"/>
        <dbReference type="ChEBI" id="CHEBI:456215"/>
    </reaction>
    <physiologicalReaction direction="left-to-right" evidence="17">
        <dbReference type="Rhea" id="RHEA:78648"/>
    </physiologicalReaction>
</comment>
<evidence type="ECO:0000256" key="14">
    <source>
        <dbReference type="ARBA" id="ARBA00047499"/>
    </source>
</evidence>
<comment type="function">
    <text evidence="12">Mitochondrial cysteine-specific aminoacyl-tRNA synthetase that catalyzes the ATP-dependent ligation of cysteine to tRNA(Cys).</text>
</comment>
<dbReference type="GO" id="GO:0005524">
    <property type="term" value="F:ATP binding"/>
    <property type="evidence" value="ECO:0007669"/>
    <property type="project" value="UniProtKB-KW"/>
</dbReference>
<comment type="similarity">
    <text evidence="2">Belongs to the class-I aminoacyl-tRNA synthetase family.</text>
</comment>
<organism evidence="21 22">
    <name type="scientific">Stichopus japonicus</name>
    <name type="common">Sea cucumber</name>
    <dbReference type="NCBI Taxonomy" id="307972"/>
    <lineage>
        <taxon>Eukaryota</taxon>
        <taxon>Metazoa</taxon>
        <taxon>Echinodermata</taxon>
        <taxon>Eleutherozoa</taxon>
        <taxon>Echinozoa</taxon>
        <taxon>Holothuroidea</taxon>
        <taxon>Aspidochirotacea</taxon>
        <taxon>Aspidochirotida</taxon>
        <taxon>Stichopodidae</taxon>
        <taxon>Apostichopus</taxon>
    </lineage>
</organism>
<keyword evidence="9" id="KW-0648">Protein biosynthesis</keyword>
<dbReference type="OrthoDB" id="438179at2759"/>
<comment type="catalytic activity">
    <reaction evidence="14">
        <text>S-disulfanyl-L-cysteine + tRNA(Cys) + ATP = (S)-disulfanyl-L-cysteinyl-tRNA(Cys) + AMP + diphosphate</text>
        <dbReference type="Rhea" id="RHEA:78651"/>
        <dbReference type="Rhea" id="RHEA-COMP:9661"/>
        <dbReference type="Rhea" id="RHEA-COMP:19120"/>
        <dbReference type="ChEBI" id="CHEBI:30616"/>
        <dbReference type="ChEBI" id="CHEBI:33019"/>
        <dbReference type="ChEBI" id="CHEBI:78442"/>
        <dbReference type="ChEBI" id="CHEBI:229465"/>
        <dbReference type="ChEBI" id="CHEBI:229521"/>
        <dbReference type="ChEBI" id="CHEBI:456215"/>
    </reaction>
    <physiologicalReaction direction="left-to-right" evidence="14">
        <dbReference type="Rhea" id="RHEA:78652"/>
    </physiologicalReaction>
</comment>
<reference evidence="21 22" key="1">
    <citation type="journal article" date="2017" name="PLoS Biol.">
        <title>The sea cucumber genome provides insights into morphological evolution and visceral regeneration.</title>
        <authorList>
            <person name="Zhang X."/>
            <person name="Sun L."/>
            <person name="Yuan J."/>
            <person name="Sun Y."/>
            <person name="Gao Y."/>
            <person name="Zhang L."/>
            <person name="Li S."/>
            <person name="Dai H."/>
            <person name="Hamel J.F."/>
            <person name="Liu C."/>
            <person name="Yu Y."/>
            <person name="Liu S."/>
            <person name="Lin W."/>
            <person name="Guo K."/>
            <person name="Jin S."/>
            <person name="Xu P."/>
            <person name="Storey K.B."/>
            <person name="Huan P."/>
            <person name="Zhang T."/>
            <person name="Zhou Y."/>
            <person name="Zhang J."/>
            <person name="Lin C."/>
            <person name="Li X."/>
            <person name="Xing L."/>
            <person name="Huo D."/>
            <person name="Sun M."/>
            <person name="Wang L."/>
            <person name="Mercier A."/>
            <person name="Li F."/>
            <person name="Yang H."/>
            <person name="Xiang J."/>
        </authorList>
    </citation>
    <scope>NUCLEOTIDE SEQUENCE [LARGE SCALE GENOMIC DNA]</scope>
    <source>
        <strain evidence="21">Shaxun</strain>
        <tissue evidence="21">Muscle</tissue>
    </source>
</reference>
<evidence type="ECO:0000256" key="10">
    <source>
        <dbReference type="ARBA" id="ARBA00023146"/>
    </source>
</evidence>
<gene>
    <name evidence="21" type="ORF">BSL78_05289</name>
</gene>
<evidence type="ECO:0000256" key="1">
    <source>
        <dbReference type="ARBA" id="ARBA00001947"/>
    </source>
</evidence>
<evidence type="ECO:0000256" key="13">
    <source>
        <dbReference type="ARBA" id="ARBA00045476"/>
    </source>
</evidence>
<dbReference type="InterPro" id="IPR014729">
    <property type="entry name" value="Rossmann-like_a/b/a_fold"/>
</dbReference>
<dbReference type="GO" id="GO:0005737">
    <property type="term" value="C:cytoplasm"/>
    <property type="evidence" value="ECO:0007669"/>
    <property type="project" value="TreeGrafter"/>
</dbReference>
<dbReference type="Proteomes" id="UP000230750">
    <property type="component" value="Unassembled WGS sequence"/>
</dbReference>
<evidence type="ECO:0000256" key="6">
    <source>
        <dbReference type="ARBA" id="ARBA00022741"/>
    </source>
</evidence>
<evidence type="ECO:0000259" key="20">
    <source>
        <dbReference type="Pfam" id="PF01406"/>
    </source>
</evidence>
<comment type="catalytic activity">
    <reaction evidence="15">
        <text>2 L-cysteine = S-sulfanyl-L-cysteine + L-alanine</text>
        <dbReference type="Rhea" id="RHEA:78543"/>
        <dbReference type="ChEBI" id="CHEBI:35235"/>
        <dbReference type="ChEBI" id="CHEBI:57972"/>
        <dbReference type="ChEBI" id="CHEBI:58591"/>
    </reaction>
    <physiologicalReaction direction="left-to-right" evidence="15">
        <dbReference type="Rhea" id="RHEA:78544"/>
    </physiologicalReaction>
</comment>
<dbReference type="Pfam" id="PF01406">
    <property type="entry name" value="tRNA-synt_1e"/>
    <property type="match status" value="1"/>
</dbReference>
<evidence type="ECO:0000256" key="11">
    <source>
        <dbReference type="ARBA" id="ARBA00031499"/>
    </source>
</evidence>
<accession>A0A2G8LBX9</accession>
<evidence type="ECO:0000256" key="3">
    <source>
        <dbReference type="ARBA" id="ARBA00012832"/>
    </source>
</evidence>
<comment type="cofactor">
    <cofactor evidence="1">
        <name>Zn(2+)</name>
        <dbReference type="ChEBI" id="CHEBI:29105"/>
    </cofactor>
</comment>
<comment type="catalytic activity">
    <reaction evidence="16">
        <text>S-sulfanyl-L-cysteine + L-cysteine = S-disulfanyl-L-cysteine + L-alanine</text>
        <dbReference type="Rhea" id="RHEA:78627"/>
        <dbReference type="ChEBI" id="CHEBI:35235"/>
        <dbReference type="ChEBI" id="CHEBI:57972"/>
        <dbReference type="ChEBI" id="CHEBI:58591"/>
        <dbReference type="ChEBI" id="CHEBI:229465"/>
    </reaction>
    <physiologicalReaction direction="left-to-right" evidence="16">
        <dbReference type="Rhea" id="RHEA:78628"/>
    </physiologicalReaction>
</comment>
<evidence type="ECO:0000313" key="22">
    <source>
        <dbReference type="Proteomes" id="UP000230750"/>
    </source>
</evidence>
<evidence type="ECO:0000256" key="19">
    <source>
        <dbReference type="SAM" id="MobiDB-lite"/>
    </source>
</evidence>
<dbReference type="PANTHER" id="PTHR10890:SF27">
    <property type="entry name" value="CYSTEINE--TRNA LIGASE, MITOCHONDRIAL-RELATED"/>
    <property type="match status" value="1"/>
</dbReference>
<dbReference type="GO" id="GO:0046872">
    <property type="term" value="F:metal ion binding"/>
    <property type="evidence" value="ECO:0007669"/>
    <property type="project" value="UniProtKB-KW"/>
</dbReference>
<comment type="caution">
    <text evidence="21">The sequence shown here is derived from an EMBL/GenBank/DDBJ whole genome shotgun (WGS) entry which is preliminary data.</text>
</comment>
<comment type="function">
    <text evidence="13">In addition to its role as an aminoacyl-tRNA synthetase, has also cysteine persulfide synthase activity. Produces reactive persulfide species such as cysteine persulfide (CysSSH) from substrate cysteine and mediate direct incorporation of CysSSH into proteins during translations, resulting in protein persulfides and polysulfides. CysSSHs behave as potent antioxidants and cellular protectants.</text>
</comment>
<evidence type="ECO:0000256" key="17">
    <source>
        <dbReference type="ARBA" id="ARBA00048609"/>
    </source>
</evidence>
<evidence type="ECO:0000256" key="16">
    <source>
        <dbReference type="ARBA" id="ARBA00047731"/>
    </source>
</evidence>
<evidence type="ECO:0000256" key="18">
    <source>
        <dbReference type="ARBA" id="ARBA00049046"/>
    </source>
</evidence>
<dbReference type="STRING" id="307972.A0A2G8LBX9"/>
<dbReference type="AlphaFoldDB" id="A0A2G8LBX9"/>
<evidence type="ECO:0000256" key="9">
    <source>
        <dbReference type="ARBA" id="ARBA00022917"/>
    </source>
</evidence>
<dbReference type="InterPro" id="IPR009080">
    <property type="entry name" value="tRNAsynth_Ia_anticodon-bd"/>
</dbReference>
<evidence type="ECO:0000313" key="21">
    <source>
        <dbReference type="EMBL" id="PIK57763.1"/>
    </source>
</evidence>
<evidence type="ECO:0000256" key="5">
    <source>
        <dbReference type="ARBA" id="ARBA00022723"/>
    </source>
</evidence>
<keyword evidence="5" id="KW-0479">Metal-binding</keyword>
<dbReference type="Gene3D" id="3.40.50.620">
    <property type="entry name" value="HUPs"/>
    <property type="match status" value="1"/>
</dbReference>
<comment type="catalytic activity">
    <reaction evidence="18">
        <text>tRNA(Cys) + L-cysteine + ATP = L-cysteinyl-tRNA(Cys) + AMP + diphosphate</text>
        <dbReference type="Rhea" id="RHEA:17773"/>
        <dbReference type="Rhea" id="RHEA-COMP:9661"/>
        <dbReference type="Rhea" id="RHEA-COMP:9679"/>
        <dbReference type="ChEBI" id="CHEBI:30616"/>
        <dbReference type="ChEBI" id="CHEBI:33019"/>
        <dbReference type="ChEBI" id="CHEBI:35235"/>
        <dbReference type="ChEBI" id="CHEBI:78442"/>
        <dbReference type="ChEBI" id="CHEBI:78517"/>
        <dbReference type="ChEBI" id="CHEBI:456215"/>
        <dbReference type="EC" id="6.1.1.16"/>
    </reaction>
    <physiologicalReaction direction="right-to-left" evidence="18">
        <dbReference type="Rhea" id="RHEA:17775"/>
    </physiologicalReaction>
</comment>
<keyword evidence="7" id="KW-0862">Zinc</keyword>
<sequence length="648" mass="73355">MAGPLRCCRVFTTWNIQTRSIGFSSRCLCSKQERWSTPSGYDTGVKVQNTLCEKVKGDSLVPLILPHGKLARWYACGPTVYDAAHIGHASSYIRFDIIRRILETFYNIRVIQVMGITDIDDKIIKRANERSEDFQVLTRREEKRFLEDMTAMKRSLYKGYRSIPAILNFITRIINNGYAYATPSGSVYFDVKSFGADRYGKLHRHDTDIYDVHETEKSEKRHPNDFALWKAAKEGEPWWTSPWGPGKGRPGWHIECSAMSSAIFGESLDIHTGGIDLAFPHHTNEIAQCEGCFETNQWANYFLHAGHLFLKRDSDKMSKSLGNVISVPEFLESYTANHFRTLCLLMRYNHNIEYGDDSLSKAVSTTNQITSFLSDSEAYVRGQINSGPVDEALTHQRVIDTSKKVRRAFANDFDTPRALEAIMDLIKTTNAQLQPSQQSCPCSTRSPVTIAYVSSFVRSTLTSLGFDLPSREDESSTGYGGSLSSTLDTLVSFRKEVRNWALSTDNATSQAGETPKEQRKRVNKERSALLTACDDVRTRLTQDGIQIKDRGQNSTWEFSEKKVNQERQNHIYCTTNTDKETPSVAEKSGAISKENLVFPPSGQLSKRLIFVKGRVARRFCPSHHQINKLEPFDTVCNAELIPLLFFID</sequence>
<keyword evidence="4 21" id="KW-0436">Ligase</keyword>
<proteinExistence type="inferred from homology"/>